<evidence type="ECO:0000313" key="1">
    <source>
        <dbReference type="EMBL" id="MET1254866.1"/>
    </source>
</evidence>
<protein>
    <submittedName>
        <fullName evidence="1">Uncharacterized protein</fullName>
    </submittedName>
</protein>
<proteinExistence type="predicted"/>
<name>A0ABV2BSF3_9GAMM</name>
<organism evidence="1 2">
    <name type="scientific">Aliikangiella maris</name>
    <dbReference type="NCBI Taxonomy" id="3162458"/>
    <lineage>
        <taxon>Bacteria</taxon>
        <taxon>Pseudomonadati</taxon>
        <taxon>Pseudomonadota</taxon>
        <taxon>Gammaproteobacteria</taxon>
        <taxon>Oceanospirillales</taxon>
        <taxon>Pleioneaceae</taxon>
        <taxon>Aliikangiella</taxon>
    </lineage>
</organism>
<dbReference type="EMBL" id="JBEVCJ010000006">
    <property type="protein sequence ID" value="MET1254866.1"/>
    <property type="molecule type" value="Genomic_DNA"/>
</dbReference>
<accession>A0ABV2BSF3</accession>
<evidence type="ECO:0000313" key="2">
    <source>
        <dbReference type="Proteomes" id="UP001548189"/>
    </source>
</evidence>
<comment type="caution">
    <text evidence="1">The sequence shown here is derived from an EMBL/GenBank/DDBJ whole genome shotgun (WGS) entry which is preliminary data.</text>
</comment>
<gene>
    <name evidence="1" type="ORF">ABVT43_07005</name>
</gene>
<sequence>MQELKQLVSVLILFAVIWNFFNTLKMRKKLTRYSKIDLDSIPFQFQNEIARHIEDGYSLVEVEKNKIKLIKKKRYLFPFLIFLLMPNSINIIFNSSFLCSIYGIELKLVGDKVEISTF</sequence>
<reference evidence="1 2" key="1">
    <citation type="submission" date="2024-06" db="EMBL/GenBank/DDBJ databases">
        <authorList>
            <person name="Li F."/>
        </authorList>
    </citation>
    <scope>NUCLEOTIDE SEQUENCE [LARGE SCALE GENOMIC DNA]</scope>
    <source>
        <strain evidence="1 2">GXAS 311</strain>
    </source>
</reference>
<dbReference type="Proteomes" id="UP001548189">
    <property type="component" value="Unassembled WGS sequence"/>
</dbReference>
<keyword evidence="2" id="KW-1185">Reference proteome</keyword>